<dbReference type="SUPFAM" id="SSF53335">
    <property type="entry name" value="S-adenosyl-L-methionine-dependent methyltransferases"/>
    <property type="match status" value="1"/>
</dbReference>
<dbReference type="Pfam" id="PF01555">
    <property type="entry name" value="N6_N4_Mtase"/>
    <property type="match status" value="1"/>
</dbReference>
<keyword evidence="1 4" id="KW-0489">Methyltransferase</keyword>
<dbReference type="InterPro" id="IPR001091">
    <property type="entry name" value="RM_Methyltransferase"/>
</dbReference>
<protein>
    <submittedName>
        <fullName evidence="4">Adenine-specific methyltransferase</fullName>
    </submittedName>
</protein>
<dbReference type="InterPro" id="IPR002941">
    <property type="entry name" value="DNA_methylase_N4/N6"/>
</dbReference>
<evidence type="ECO:0000313" key="4">
    <source>
        <dbReference type="EMBL" id="DAG01579.1"/>
    </source>
</evidence>
<organism evidence="4">
    <name type="scientific">Myoviridae sp. ctKkB1</name>
    <dbReference type="NCBI Taxonomy" id="2825081"/>
    <lineage>
        <taxon>Viruses</taxon>
        <taxon>Duplodnaviria</taxon>
        <taxon>Heunggongvirae</taxon>
        <taxon>Uroviricota</taxon>
        <taxon>Caudoviricetes</taxon>
    </lineage>
</organism>
<name>A0A8S5V4N7_9CAUD</name>
<feature type="domain" description="DNA methylase N-4/N-6" evidence="3">
    <location>
        <begin position="9"/>
        <end position="218"/>
    </location>
</feature>
<dbReference type="EMBL" id="BK016195">
    <property type="protein sequence ID" value="DAG01579.1"/>
    <property type="molecule type" value="Genomic_DNA"/>
</dbReference>
<dbReference type="GO" id="GO:0008170">
    <property type="term" value="F:N-methyltransferase activity"/>
    <property type="evidence" value="ECO:0007669"/>
    <property type="project" value="InterPro"/>
</dbReference>
<dbReference type="PRINTS" id="PR00508">
    <property type="entry name" value="S21N4MTFRASE"/>
</dbReference>
<evidence type="ECO:0000259" key="3">
    <source>
        <dbReference type="Pfam" id="PF01555"/>
    </source>
</evidence>
<reference evidence="4" key="1">
    <citation type="journal article" date="2021" name="Proc. Natl. Acad. Sci. U.S.A.">
        <title>A Catalog of Tens of Thousands of Viruses from Human Metagenomes Reveals Hidden Associations with Chronic Diseases.</title>
        <authorList>
            <person name="Tisza M.J."/>
            <person name="Buck C.B."/>
        </authorList>
    </citation>
    <scope>NUCLEOTIDE SEQUENCE</scope>
    <source>
        <strain evidence="4">CtKkB1</strain>
    </source>
</reference>
<keyword evidence="2" id="KW-0808">Transferase</keyword>
<dbReference type="GO" id="GO:0003677">
    <property type="term" value="F:DNA binding"/>
    <property type="evidence" value="ECO:0007669"/>
    <property type="project" value="InterPro"/>
</dbReference>
<dbReference type="GO" id="GO:0032259">
    <property type="term" value="P:methylation"/>
    <property type="evidence" value="ECO:0007669"/>
    <property type="project" value="UniProtKB-KW"/>
</dbReference>
<dbReference type="InterPro" id="IPR029063">
    <property type="entry name" value="SAM-dependent_MTases_sf"/>
</dbReference>
<accession>A0A8S5V4N7</accession>
<sequence>MKIYPDDSIDMILCDLPYGMTDCAWDNALDFGLLWSQYWRILKDNGAVVLTAAQPFTTDVINSCRRFFRYCWYWQKNMPTGFTFAKYQPMRCIEDVCVFYKKAPTYNPQGIKHLEKPIVTKGKRETDGIYKDSTLGRDSLRYVTGYPRNLLQVNCERGLHPTQKPVALFEYLIRTYTNVGDTVLDNCMGSGTTAIACINTGRHYTGFEKDERYYRVAQNRIAERLKQSST</sequence>
<evidence type="ECO:0000256" key="2">
    <source>
        <dbReference type="ARBA" id="ARBA00022679"/>
    </source>
</evidence>
<evidence type="ECO:0000256" key="1">
    <source>
        <dbReference type="ARBA" id="ARBA00022603"/>
    </source>
</evidence>
<proteinExistence type="predicted"/>
<dbReference type="Gene3D" id="3.40.50.150">
    <property type="entry name" value="Vaccinia Virus protein VP39"/>
    <property type="match status" value="1"/>
</dbReference>